<feature type="compositionally biased region" description="Acidic residues" evidence="9">
    <location>
        <begin position="71"/>
        <end position="97"/>
    </location>
</feature>
<feature type="region of interest" description="Disordered" evidence="9">
    <location>
        <begin position="30"/>
        <end position="97"/>
    </location>
</feature>
<evidence type="ECO:0000256" key="7">
    <source>
        <dbReference type="ARBA" id="ARBA00023306"/>
    </source>
</evidence>
<evidence type="ECO:0000256" key="2">
    <source>
        <dbReference type="ARBA" id="ARBA00022475"/>
    </source>
</evidence>
<sequence length="426" mass="48050">MTKENEMLEPEKSTEKTEWQKRHEEFVARKATKKIEEDKLLTEKKAESLEEEKELSGEEISSEPFEKETQEEPLNEEDATEELEIESELEDIPNEEPEAGLSEITEVKNSSDKNSIDDKLLKQQLKADKKAKRLEQRLQTRPLRLAKVKVASITFVALITIIISGFILSPYSKKKIFNVTGLEHVDRNAILISTGIQKSDYISTVFFKKKSTEQAILAANPWVKQATISYRFPNVFDVTIIENRIIAYAQTESGYQPVLENGVRMPVISESQLPEHFLTVNLTDEKAVQSLVVQLAKLDEKLVANIQVVNPVTDAATKDLILLEVKDGHRIRVPLSQIDVKLPFYVKIAGTLTSPSIIDMEVGIFTTNETIEATMAQEKVEREEAKKKAEEEAKKSEKSAEDGDNSEEGTLENPEETTSQEALSSE</sequence>
<evidence type="ECO:0000256" key="6">
    <source>
        <dbReference type="ARBA" id="ARBA00023136"/>
    </source>
</evidence>
<dbReference type="Pfam" id="PF03799">
    <property type="entry name" value="FtsQ_DivIB_C"/>
    <property type="match status" value="1"/>
</dbReference>
<feature type="region of interest" description="Disordered" evidence="9">
    <location>
        <begin position="377"/>
        <end position="426"/>
    </location>
</feature>
<feature type="region of interest" description="Disordered" evidence="9">
    <location>
        <begin position="1"/>
        <end position="20"/>
    </location>
</feature>
<organism evidence="11 12">
    <name type="scientific">Streptococcus caledonicus</name>
    <dbReference type="NCBI Taxonomy" id="2614158"/>
    <lineage>
        <taxon>Bacteria</taxon>
        <taxon>Bacillati</taxon>
        <taxon>Bacillota</taxon>
        <taxon>Bacilli</taxon>
        <taxon>Lactobacillales</taxon>
        <taxon>Streptococcaceae</taxon>
        <taxon>Streptococcus</taxon>
    </lineage>
</organism>
<feature type="compositionally biased region" description="Polar residues" evidence="9">
    <location>
        <begin position="416"/>
        <end position="426"/>
    </location>
</feature>
<dbReference type="InterPro" id="IPR050487">
    <property type="entry name" value="FtsQ_DivIB"/>
</dbReference>
<feature type="compositionally biased region" description="Basic and acidic residues" evidence="9">
    <location>
        <begin position="30"/>
        <end position="48"/>
    </location>
</feature>
<reference evidence="12" key="1">
    <citation type="journal article" date="2019" name="Int. J. Syst. Evol. Microbiol.">
        <title>The Global Catalogue of Microorganisms (GCM) 10K type strain sequencing project: providing services to taxonomists for standard genome sequencing and annotation.</title>
        <authorList>
            <consortium name="The Broad Institute Genomics Platform"/>
            <consortium name="The Broad Institute Genome Sequencing Center for Infectious Disease"/>
            <person name="Wu L."/>
            <person name="Ma J."/>
        </authorList>
    </citation>
    <scope>NUCLEOTIDE SEQUENCE [LARGE SCALE GENOMIC DNA]</scope>
    <source>
        <strain evidence="12">DT43</strain>
    </source>
</reference>
<dbReference type="InterPro" id="IPR026580">
    <property type="entry name" value="DivIB"/>
</dbReference>
<dbReference type="HAMAP" id="MF_00912">
    <property type="entry name" value="DivIB"/>
    <property type="match status" value="1"/>
</dbReference>
<keyword evidence="6 8" id="KW-0472">Membrane</keyword>
<evidence type="ECO:0000259" key="10">
    <source>
        <dbReference type="PROSITE" id="PS51779"/>
    </source>
</evidence>
<evidence type="ECO:0000256" key="5">
    <source>
        <dbReference type="ARBA" id="ARBA00022989"/>
    </source>
</evidence>
<dbReference type="EMBL" id="JBHSOJ010000031">
    <property type="protein sequence ID" value="MFC5631915.1"/>
    <property type="molecule type" value="Genomic_DNA"/>
</dbReference>
<feature type="compositionally biased region" description="Basic and acidic residues" evidence="9">
    <location>
        <begin position="378"/>
        <end position="401"/>
    </location>
</feature>
<evidence type="ECO:0000313" key="11">
    <source>
        <dbReference type="EMBL" id="MFC5631915.1"/>
    </source>
</evidence>
<keyword evidence="7 8" id="KW-0131">Cell cycle</keyword>
<gene>
    <name evidence="8" type="primary">divIB</name>
    <name evidence="11" type="ORF">ACFPQ3_10270</name>
</gene>
<name>A0ABW0UIA1_9STRE</name>
<protein>
    <recommendedName>
        <fullName evidence="8">Cell division protein DivIB</fullName>
    </recommendedName>
</protein>
<evidence type="ECO:0000256" key="1">
    <source>
        <dbReference type="ARBA" id="ARBA00004370"/>
    </source>
</evidence>
<evidence type="ECO:0000256" key="8">
    <source>
        <dbReference type="HAMAP-Rule" id="MF_00912"/>
    </source>
</evidence>
<evidence type="ECO:0000313" key="12">
    <source>
        <dbReference type="Proteomes" id="UP001596110"/>
    </source>
</evidence>
<comment type="subcellular location">
    <subcellularLocation>
        <location evidence="8">Cell membrane</location>
        <topology evidence="8">Single-pass type II membrane protein</topology>
    </subcellularLocation>
    <subcellularLocation>
        <location evidence="1">Membrane</location>
    </subcellularLocation>
    <text evidence="8">Localizes to the division septum.</text>
</comment>
<proteinExistence type="inferred from homology"/>
<comment type="caution">
    <text evidence="11">The sequence shown here is derived from an EMBL/GenBank/DDBJ whole genome shotgun (WGS) entry which is preliminary data.</text>
</comment>
<dbReference type="InterPro" id="IPR013685">
    <property type="entry name" value="POTRA_FtsQ_type"/>
</dbReference>
<dbReference type="InterPro" id="IPR034746">
    <property type="entry name" value="POTRA"/>
</dbReference>
<dbReference type="Gene3D" id="3.40.50.10960">
    <property type="match status" value="1"/>
</dbReference>
<evidence type="ECO:0000256" key="3">
    <source>
        <dbReference type="ARBA" id="ARBA00022618"/>
    </source>
</evidence>
<accession>A0ABW0UIA1</accession>
<feature type="transmembrane region" description="Helical" evidence="8">
    <location>
        <begin position="150"/>
        <end position="168"/>
    </location>
</feature>
<dbReference type="Pfam" id="PF08478">
    <property type="entry name" value="POTRA_1"/>
    <property type="match status" value="1"/>
</dbReference>
<dbReference type="PANTHER" id="PTHR37820">
    <property type="entry name" value="CELL DIVISION PROTEIN DIVIB"/>
    <property type="match status" value="1"/>
</dbReference>
<evidence type="ECO:0000256" key="4">
    <source>
        <dbReference type="ARBA" id="ARBA00022692"/>
    </source>
</evidence>
<feature type="domain" description="POTRA" evidence="10">
    <location>
        <begin position="172"/>
        <end position="243"/>
    </location>
</feature>
<dbReference type="PROSITE" id="PS51779">
    <property type="entry name" value="POTRA"/>
    <property type="match status" value="1"/>
</dbReference>
<evidence type="ECO:0000256" key="9">
    <source>
        <dbReference type="SAM" id="MobiDB-lite"/>
    </source>
</evidence>
<feature type="compositionally biased region" description="Acidic residues" evidence="9">
    <location>
        <begin position="402"/>
        <end position="415"/>
    </location>
</feature>
<keyword evidence="3 8" id="KW-0132">Cell division</keyword>
<keyword evidence="2 8" id="KW-1003">Cell membrane</keyword>
<dbReference type="PANTHER" id="PTHR37820:SF1">
    <property type="entry name" value="CELL DIVISION PROTEIN FTSQ"/>
    <property type="match status" value="1"/>
</dbReference>
<dbReference type="RefSeq" id="WP_156805555.1">
    <property type="nucleotide sequence ID" value="NZ_JBHSOJ010000031.1"/>
</dbReference>
<comment type="function">
    <text evidence="8">Cell division protein that may be involved in stabilizing or promoting the assembly of the division complex.</text>
</comment>
<keyword evidence="4 8" id="KW-0812">Transmembrane</keyword>
<comment type="similarity">
    <text evidence="8">Belongs to the FtsQ/DivIB family. DivIB subfamily.</text>
</comment>
<dbReference type="Proteomes" id="UP001596110">
    <property type="component" value="Unassembled WGS sequence"/>
</dbReference>
<dbReference type="GO" id="GO:0051301">
    <property type="term" value="P:cell division"/>
    <property type="evidence" value="ECO:0007669"/>
    <property type="project" value="UniProtKB-KW"/>
</dbReference>
<dbReference type="InterPro" id="IPR005548">
    <property type="entry name" value="Cell_div_FtsQ/DivIB_C"/>
</dbReference>
<keyword evidence="5 8" id="KW-1133">Transmembrane helix</keyword>
<keyword evidence="12" id="KW-1185">Reference proteome</keyword>